<accession>A0ABU6YAH4</accession>
<evidence type="ECO:0000256" key="3">
    <source>
        <dbReference type="ARBA" id="ARBA00012886"/>
    </source>
</evidence>
<dbReference type="PANTHER" id="PTHR11315:SF0">
    <property type="entry name" value="FOLATE GAMMA-GLUTAMYL HYDROLASE"/>
    <property type="match status" value="1"/>
</dbReference>
<keyword evidence="9" id="KW-1185">Reference proteome</keyword>
<dbReference type="Pfam" id="PF07722">
    <property type="entry name" value="Peptidase_C26"/>
    <property type="match status" value="1"/>
</dbReference>
<dbReference type="PROSITE" id="PS51275">
    <property type="entry name" value="PEPTIDASE_C26_GGH"/>
    <property type="match status" value="1"/>
</dbReference>
<comment type="caution">
    <text evidence="8">The sequence shown here is derived from an EMBL/GenBank/DDBJ whole genome shotgun (WGS) entry which is preliminary data.</text>
</comment>
<dbReference type="EC" id="3.4.19.9" evidence="3 7"/>
<evidence type="ECO:0000256" key="2">
    <source>
        <dbReference type="ARBA" id="ARBA00011083"/>
    </source>
</evidence>
<dbReference type="SUPFAM" id="SSF52317">
    <property type="entry name" value="Class I glutamine amidotransferase-like"/>
    <property type="match status" value="1"/>
</dbReference>
<evidence type="ECO:0000313" key="9">
    <source>
        <dbReference type="Proteomes" id="UP001341840"/>
    </source>
</evidence>
<keyword evidence="5" id="KW-0732">Signal</keyword>
<keyword evidence="6 7" id="KW-0378">Hydrolase</keyword>
<proteinExistence type="inferred from homology"/>
<gene>
    <name evidence="8" type="primary">GGH1_2</name>
    <name evidence="8" type="ORF">PIB30_026341</name>
</gene>
<dbReference type="GO" id="GO:0034722">
    <property type="term" value="F:gamma-glutamyl-peptidase activity"/>
    <property type="evidence" value="ECO:0007669"/>
    <property type="project" value="UniProtKB-EC"/>
</dbReference>
<dbReference type="PROSITE" id="PS51273">
    <property type="entry name" value="GATASE_TYPE_1"/>
    <property type="match status" value="1"/>
</dbReference>
<sequence length="339" mass="38239">MATPTPTPNPYKPVIGILTHPRRSDDGKIIPGSIIRTSYVKFVKSAGATAIPLIYHEDPVQIRKKLNLVNGVLLTGGWAIKHDQRVKNVKTDKEVEIDKYVETVGIIFEYVKKRNDDVGPFPLYAICLGFEHITKIVSEVGSATWTKDVMSNNPPRLSGLGTGYENNILEKFNALDHPSTLDFVVDKKALKGSIFESFPQDLLDKLCKDRIVYQHHGFGISREKLLDNEKLSSFFQILTTSKDRYDKEYVSTVRSYKYPITGFQWHPEKNAFERGSRNIPHTDDAIEVTLLAARFLVSEASKSSKRPVAEELMTYLISDDRDAFAFGGNAEEGCEVYIF</sequence>
<comment type="catalytic activity">
    <reaction evidence="7">
        <text>(6S)-5,6,7,8-tetrahydrofolyl-(gamma-L-Glu)(n) + (n-1) H2O = (6S)-5,6,7,8-tetrahydrofolate + (n-1) L-glutamate</text>
        <dbReference type="Rhea" id="RHEA:56784"/>
        <dbReference type="Rhea" id="RHEA-COMP:14738"/>
        <dbReference type="ChEBI" id="CHEBI:15377"/>
        <dbReference type="ChEBI" id="CHEBI:29985"/>
        <dbReference type="ChEBI" id="CHEBI:57453"/>
        <dbReference type="ChEBI" id="CHEBI:141005"/>
        <dbReference type="EC" id="3.4.19.9"/>
    </reaction>
</comment>
<reference evidence="8 9" key="1">
    <citation type="journal article" date="2023" name="Plants (Basel)">
        <title>Bridging the Gap: Combining Genomics and Transcriptomics Approaches to Understand Stylosanthes scabra, an Orphan Legume from the Brazilian Caatinga.</title>
        <authorList>
            <person name="Ferreira-Neto J.R.C."/>
            <person name="da Silva M.D."/>
            <person name="Binneck E."/>
            <person name="de Melo N.F."/>
            <person name="da Silva R.H."/>
            <person name="de Melo A.L.T.M."/>
            <person name="Pandolfi V."/>
            <person name="Bustamante F.O."/>
            <person name="Brasileiro-Vidal A.C."/>
            <person name="Benko-Iseppon A.M."/>
        </authorList>
    </citation>
    <scope>NUCLEOTIDE SEQUENCE [LARGE SCALE GENOMIC DNA]</scope>
    <source>
        <tissue evidence="8">Leaves</tissue>
    </source>
</reference>
<protein>
    <recommendedName>
        <fullName evidence="3 7">folate gamma-glutamyl hydrolase</fullName>
        <ecNumber evidence="3 7">3.4.19.9</ecNumber>
    </recommendedName>
</protein>
<evidence type="ECO:0000256" key="5">
    <source>
        <dbReference type="ARBA" id="ARBA00022729"/>
    </source>
</evidence>
<comment type="subcellular location">
    <subcellularLocation>
        <location evidence="1">Secreted</location>
        <location evidence="1">Extracellular space</location>
    </subcellularLocation>
</comment>
<dbReference type="InterPro" id="IPR011697">
    <property type="entry name" value="Peptidase_C26"/>
</dbReference>
<feature type="active site" description="Nucleophile" evidence="7">
    <location>
        <position position="127"/>
    </location>
</feature>
<dbReference type="Proteomes" id="UP001341840">
    <property type="component" value="Unassembled WGS sequence"/>
</dbReference>
<dbReference type="PANTHER" id="PTHR11315">
    <property type="entry name" value="PROTEASE FAMILY C26 GAMMA-GLUTAMYL HYDROLASE"/>
    <property type="match status" value="1"/>
</dbReference>
<keyword evidence="4" id="KW-0964">Secreted</keyword>
<feature type="active site" evidence="7">
    <location>
        <position position="266"/>
    </location>
</feature>
<comment type="similarity">
    <text evidence="2">Belongs to the peptidase C26 family.</text>
</comment>
<evidence type="ECO:0000256" key="7">
    <source>
        <dbReference type="PROSITE-ProRule" id="PRU00607"/>
    </source>
</evidence>
<organism evidence="8 9">
    <name type="scientific">Stylosanthes scabra</name>
    <dbReference type="NCBI Taxonomy" id="79078"/>
    <lineage>
        <taxon>Eukaryota</taxon>
        <taxon>Viridiplantae</taxon>
        <taxon>Streptophyta</taxon>
        <taxon>Embryophyta</taxon>
        <taxon>Tracheophyta</taxon>
        <taxon>Spermatophyta</taxon>
        <taxon>Magnoliopsida</taxon>
        <taxon>eudicotyledons</taxon>
        <taxon>Gunneridae</taxon>
        <taxon>Pentapetalae</taxon>
        <taxon>rosids</taxon>
        <taxon>fabids</taxon>
        <taxon>Fabales</taxon>
        <taxon>Fabaceae</taxon>
        <taxon>Papilionoideae</taxon>
        <taxon>50 kb inversion clade</taxon>
        <taxon>dalbergioids sensu lato</taxon>
        <taxon>Dalbergieae</taxon>
        <taxon>Pterocarpus clade</taxon>
        <taxon>Stylosanthes</taxon>
    </lineage>
</organism>
<evidence type="ECO:0000256" key="6">
    <source>
        <dbReference type="ARBA" id="ARBA00022801"/>
    </source>
</evidence>
<evidence type="ECO:0000313" key="8">
    <source>
        <dbReference type="EMBL" id="MED6206396.1"/>
    </source>
</evidence>
<dbReference type="Gene3D" id="3.40.50.880">
    <property type="match status" value="1"/>
</dbReference>
<dbReference type="EMBL" id="JASCZI010241754">
    <property type="protein sequence ID" value="MED6206396.1"/>
    <property type="molecule type" value="Genomic_DNA"/>
</dbReference>
<dbReference type="InterPro" id="IPR029062">
    <property type="entry name" value="Class_I_gatase-like"/>
</dbReference>
<name>A0ABU6YAH4_9FABA</name>
<evidence type="ECO:0000256" key="4">
    <source>
        <dbReference type="ARBA" id="ARBA00022525"/>
    </source>
</evidence>
<evidence type="ECO:0000256" key="1">
    <source>
        <dbReference type="ARBA" id="ARBA00004239"/>
    </source>
</evidence>
<dbReference type="InterPro" id="IPR015527">
    <property type="entry name" value="Pept_C26_g-glut_hydrolase"/>
</dbReference>